<dbReference type="AlphaFoldDB" id="A0A939P8J0"/>
<evidence type="ECO:0000313" key="2">
    <source>
        <dbReference type="Proteomes" id="UP000669179"/>
    </source>
</evidence>
<dbReference type="RefSeq" id="WP_208255589.1">
    <property type="nucleotide sequence ID" value="NZ_JAGEOJ010000004.1"/>
</dbReference>
<accession>A0A939P8J0</accession>
<name>A0A939P8J0_9ACTN</name>
<organism evidence="1 2">
    <name type="scientific">Actinomadura barringtoniae</name>
    <dbReference type="NCBI Taxonomy" id="1427535"/>
    <lineage>
        <taxon>Bacteria</taxon>
        <taxon>Bacillati</taxon>
        <taxon>Actinomycetota</taxon>
        <taxon>Actinomycetes</taxon>
        <taxon>Streptosporangiales</taxon>
        <taxon>Thermomonosporaceae</taxon>
        <taxon>Actinomadura</taxon>
    </lineage>
</organism>
<dbReference type="EMBL" id="JAGEOJ010000004">
    <property type="protein sequence ID" value="MBO2447957.1"/>
    <property type="molecule type" value="Genomic_DNA"/>
</dbReference>
<sequence length="72" mass="7793">MARQIMVGYGTVSNAALEQRLHVLEARVDVLTEALRLIAAGLEGTPFDEPDRQTCAVAARIARELLITQSTA</sequence>
<reference evidence="1" key="1">
    <citation type="submission" date="2021-03" db="EMBL/GenBank/DDBJ databases">
        <authorList>
            <person name="Kanchanasin P."/>
            <person name="Saeng-In P."/>
            <person name="Phongsopitanun W."/>
            <person name="Yuki M."/>
            <person name="Kudo T."/>
            <person name="Ohkuma M."/>
            <person name="Tanasupawat S."/>
        </authorList>
    </citation>
    <scope>NUCLEOTIDE SEQUENCE</scope>
    <source>
        <strain evidence="1">GKU 128</strain>
    </source>
</reference>
<protein>
    <submittedName>
        <fullName evidence="1">Uncharacterized protein</fullName>
    </submittedName>
</protein>
<proteinExistence type="predicted"/>
<evidence type="ECO:0000313" key="1">
    <source>
        <dbReference type="EMBL" id="MBO2447957.1"/>
    </source>
</evidence>
<dbReference type="Proteomes" id="UP000669179">
    <property type="component" value="Unassembled WGS sequence"/>
</dbReference>
<comment type="caution">
    <text evidence="1">The sequence shown here is derived from an EMBL/GenBank/DDBJ whole genome shotgun (WGS) entry which is preliminary data.</text>
</comment>
<keyword evidence="2" id="KW-1185">Reference proteome</keyword>
<gene>
    <name evidence="1" type="ORF">J4573_12710</name>
</gene>